<dbReference type="Proteomes" id="UP000013085">
    <property type="component" value="Unassembled WGS sequence"/>
</dbReference>
<evidence type="ECO:0000256" key="1">
    <source>
        <dbReference type="ARBA" id="ARBA00023118"/>
    </source>
</evidence>
<keyword evidence="2" id="KW-0378">Hydrolase</keyword>
<dbReference type="RefSeq" id="WP_002594034.1">
    <property type="nucleotide sequence ID" value="NZ_KB850983.1"/>
</dbReference>
<gene>
    <name evidence="3" type="ORF">HMPREF1090_04211</name>
</gene>
<proteinExistence type="inferred from homology"/>
<keyword evidence="2" id="KW-0540">Nuclease</keyword>
<dbReference type="GO" id="GO:0043571">
    <property type="term" value="P:maintenance of CRISPR repeat elements"/>
    <property type="evidence" value="ECO:0007669"/>
    <property type="project" value="UniProtKB-UniRule"/>
</dbReference>
<name>A0A0E2H682_9FIRM</name>
<dbReference type="InterPro" id="IPR013422">
    <property type="entry name" value="CRISPR-assoc_prot_Cas5_N"/>
</dbReference>
<comment type="caution">
    <text evidence="3">The sequence shown here is derived from an EMBL/GenBank/DDBJ whole genome shotgun (WGS) entry which is preliminary data.</text>
</comment>
<accession>A0A0E2H682</accession>
<keyword evidence="1 2" id="KW-0051">Antiviral defense</keyword>
<dbReference type="Pfam" id="PF09704">
    <property type="entry name" value="Cas_Cas5d"/>
    <property type="match status" value="1"/>
</dbReference>
<keyword evidence="2" id="KW-0255">Endonuclease</keyword>
<protein>
    <recommendedName>
        <fullName evidence="2">pre-crRNA processing endonuclease</fullName>
        <ecNumber evidence="2">3.1.-.-</ecNumber>
    </recommendedName>
</protein>
<dbReference type="GO" id="GO:0004519">
    <property type="term" value="F:endonuclease activity"/>
    <property type="evidence" value="ECO:0007669"/>
    <property type="project" value="UniProtKB-UniRule"/>
</dbReference>
<dbReference type="GO" id="GO:0051607">
    <property type="term" value="P:defense response to virus"/>
    <property type="evidence" value="ECO:0007669"/>
    <property type="project" value="UniProtKB-UniRule"/>
</dbReference>
<dbReference type="GO" id="GO:0016787">
    <property type="term" value="F:hydrolase activity"/>
    <property type="evidence" value="ECO:0007669"/>
    <property type="project" value="UniProtKB-KW"/>
</dbReference>
<evidence type="ECO:0000313" key="3">
    <source>
        <dbReference type="EMBL" id="ENZ10232.1"/>
    </source>
</evidence>
<sequence length="235" mass="27627">MEKRNTVQFKVYGKYALFSDPITRPGGEKISYQVPTYQAIKGITESIYWKPTFIWYVDKIRIMKRIQTESKGVRPIKINGGNELAYYAYLKDVEYQVSAHFEWNKQRPELESDRDENKHHNIAKRCIRQGGRRDVFLGTRECQAYVEPCTFGEGKSAYDNYGEIDFGIMFHGFDYPDETGNQELGVRLWQQKMKDGVINFCDPREIRSRRVVSAYDSHYSFKHFEEGVNLKIELV</sequence>
<dbReference type="AlphaFoldDB" id="A0A0E2H682"/>
<evidence type="ECO:0000313" key="4">
    <source>
        <dbReference type="Proteomes" id="UP000013085"/>
    </source>
</evidence>
<dbReference type="EMBL" id="AGYR01000047">
    <property type="protein sequence ID" value="ENZ10232.1"/>
    <property type="molecule type" value="Genomic_DNA"/>
</dbReference>
<dbReference type="CDD" id="cd09752">
    <property type="entry name" value="Cas5_I-C"/>
    <property type="match status" value="1"/>
</dbReference>
<dbReference type="HOGENOM" id="CLU_093736_0_0_9"/>
<dbReference type="EC" id="3.1.-.-" evidence="2"/>
<evidence type="ECO:0000256" key="2">
    <source>
        <dbReference type="PIRNR" id="PIRNR029950"/>
    </source>
</evidence>
<comment type="similarity">
    <text evidence="2">Belongs to the CRISPR-associated protein Cas5 family. Subtype I-C/Dvulg subfamily.</text>
</comment>
<dbReference type="PIRSF" id="PIRSF029950">
    <property type="entry name" value="Cas_CT1134"/>
    <property type="match status" value="1"/>
</dbReference>
<dbReference type="GO" id="GO:0003723">
    <property type="term" value="F:RNA binding"/>
    <property type="evidence" value="ECO:0007669"/>
    <property type="project" value="UniProtKB-UniRule"/>
</dbReference>
<keyword evidence="2" id="KW-0694">RNA-binding</keyword>
<dbReference type="InterPro" id="IPR010155">
    <property type="entry name" value="CRISPR-assoc_prot_Cas5d"/>
</dbReference>
<organism evidence="3 4">
    <name type="scientific">[Clostridium] clostridioforme 90A8</name>
    <dbReference type="NCBI Taxonomy" id="999408"/>
    <lineage>
        <taxon>Bacteria</taxon>
        <taxon>Bacillati</taxon>
        <taxon>Bacillota</taxon>
        <taxon>Clostridia</taxon>
        <taxon>Lachnospirales</taxon>
        <taxon>Lachnospiraceae</taxon>
        <taxon>Enterocloster</taxon>
    </lineage>
</organism>
<dbReference type="InterPro" id="IPR021124">
    <property type="entry name" value="CRISPR-assoc_prot_Cas5"/>
</dbReference>
<comment type="function">
    <text evidence="2">CRISPR (clustered regularly interspaced short palindromic repeat) is an adaptive immune system that provides protection against mobile genetic elements (viruses, transposable elements and conjugative plasmids). CRISPR clusters contain spacers, sequences complementary to antecedent mobile elements, and target invading nucleic acids. CRISPR clusters are transcribed and processed into CRISPR RNA (crRNA).</text>
</comment>
<dbReference type="NCBIfam" id="TIGR01876">
    <property type="entry name" value="cas_Cas5d"/>
    <property type="match status" value="1"/>
</dbReference>
<dbReference type="NCBIfam" id="TIGR02593">
    <property type="entry name" value="CRISPR_cas5"/>
    <property type="match status" value="1"/>
</dbReference>
<dbReference type="Gene3D" id="3.30.70.2660">
    <property type="match status" value="1"/>
</dbReference>
<reference evidence="3 4" key="1">
    <citation type="submission" date="2013-01" db="EMBL/GenBank/DDBJ databases">
        <title>The Genome Sequence of Clostridium clostridioforme 90A8.</title>
        <authorList>
            <consortium name="The Broad Institute Genome Sequencing Platform"/>
            <person name="Earl A."/>
            <person name="Ward D."/>
            <person name="Feldgarden M."/>
            <person name="Gevers D."/>
            <person name="Courvalin P."/>
            <person name="Lambert T."/>
            <person name="Walker B."/>
            <person name="Young S.K."/>
            <person name="Zeng Q."/>
            <person name="Gargeya S."/>
            <person name="Fitzgerald M."/>
            <person name="Haas B."/>
            <person name="Abouelleil A."/>
            <person name="Alvarado L."/>
            <person name="Arachchi H.M."/>
            <person name="Berlin A.M."/>
            <person name="Chapman S.B."/>
            <person name="Dewar J."/>
            <person name="Goldberg J."/>
            <person name="Griggs A."/>
            <person name="Gujja S."/>
            <person name="Hansen M."/>
            <person name="Howarth C."/>
            <person name="Imamovic A."/>
            <person name="Larimer J."/>
            <person name="McCowan C."/>
            <person name="Murphy C."/>
            <person name="Neiman D."/>
            <person name="Pearson M."/>
            <person name="Priest M."/>
            <person name="Roberts A."/>
            <person name="Saif S."/>
            <person name="Shea T."/>
            <person name="Sisk P."/>
            <person name="Sykes S."/>
            <person name="Wortman J."/>
            <person name="Nusbaum C."/>
            <person name="Birren B."/>
        </authorList>
    </citation>
    <scope>NUCLEOTIDE SEQUENCE [LARGE SCALE GENOMIC DNA]</scope>
    <source>
        <strain evidence="3 4">90A8</strain>
    </source>
</reference>
<dbReference type="PATRIC" id="fig|999408.3.peg.4514"/>